<dbReference type="OrthoDB" id="2041577at2"/>
<gene>
    <name evidence="1" type="ORF">MAMMFC1_00324</name>
</gene>
<accession>A0A348AF43</accession>
<dbReference type="AlphaFoldDB" id="A0A348AF43"/>
<name>A0A348AF43_9FIRM</name>
<dbReference type="Proteomes" id="UP000276437">
    <property type="component" value="Chromosome"/>
</dbReference>
<sequence length="176" mass="19895">MALKILGIEKKPSDVTINRVFEAMGDNLLLVTLEVLPLGSNSPHHWFLENNKKPPFDIAINPQNSVLNYIKFFFQDEKLSRKNNTLTCVNSQNGLPIFDISNYSEKVYQRFEVGDVEAYIADNCLFLISGDAYNCSRIYMDEKNALLVDCNGTYIGLMLGSLSEEEFNELAVAKIL</sequence>
<keyword evidence="2" id="KW-1185">Reference proteome</keyword>
<protein>
    <submittedName>
        <fullName evidence="1">Uncharacterized protein</fullName>
    </submittedName>
</protein>
<evidence type="ECO:0000313" key="1">
    <source>
        <dbReference type="EMBL" id="BBB89691.1"/>
    </source>
</evidence>
<evidence type="ECO:0000313" key="2">
    <source>
        <dbReference type="Proteomes" id="UP000276437"/>
    </source>
</evidence>
<reference evidence="1 2" key="1">
    <citation type="journal article" date="2018" name="Int. J. Syst. Evol. Microbiol.">
        <title>Methylomusa anaerophila gen. nov., sp. nov., an anaerobic methanol-utilizing bacterium isolated from a microbial fuel cell.</title>
        <authorList>
            <person name="Amano N."/>
            <person name="Yamamuro A."/>
            <person name="Miyahara M."/>
            <person name="Kouzuma A."/>
            <person name="Abe T."/>
            <person name="Watanabe K."/>
        </authorList>
    </citation>
    <scope>NUCLEOTIDE SEQUENCE [LARGE SCALE GENOMIC DNA]</scope>
    <source>
        <strain evidence="1 2">MMFC1</strain>
    </source>
</reference>
<proteinExistence type="predicted"/>
<dbReference type="KEGG" id="mana:MAMMFC1_00324"/>
<dbReference type="RefSeq" id="WP_126305889.1">
    <property type="nucleotide sequence ID" value="NZ_AP018449.1"/>
</dbReference>
<dbReference type="EMBL" id="AP018449">
    <property type="protein sequence ID" value="BBB89691.1"/>
    <property type="molecule type" value="Genomic_DNA"/>
</dbReference>
<organism evidence="1 2">
    <name type="scientific">Methylomusa anaerophila</name>
    <dbReference type="NCBI Taxonomy" id="1930071"/>
    <lineage>
        <taxon>Bacteria</taxon>
        <taxon>Bacillati</taxon>
        <taxon>Bacillota</taxon>
        <taxon>Negativicutes</taxon>
        <taxon>Selenomonadales</taxon>
        <taxon>Sporomusaceae</taxon>
        <taxon>Methylomusa</taxon>
    </lineage>
</organism>